<comment type="caution">
    <text evidence="3">The sequence shown here is derived from an EMBL/GenBank/DDBJ whole genome shotgun (WGS) entry which is preliminary data.</text>
</comment>
<keyword evidence="4" id="KW-1185">Reference proteome</keyword>
<dbReference type="InterPro" id="IPR006578">
    <property type="entry name" value="MADF-dom"/>
</dbReference>
<dbReference type="PROSITE" id="PS51029">
    <property type="entry name" value="MADF"/>
    <property type="match status" value="1"/>
</dbReference>
<organism evidence="3 4">
    <name type="scientific">Popillia japonica</name>
    <name type="common">Japanese beetle</name>
    <dbReference type="NCBI Taxonomy" id="7064"/>
    <lineage>
        <taxon>Eukaryota</taxon>
        <taxon>Metazoa</taxon>
        <taxon>Ecdysozoa</taxon>
        <taxon>Arthropoda</taxon>
        <taxon>Hexapoda</taxon>
        <taxon>Insecta</taxon>
        <taxon>Pterygota</taxon>
        <taxon>Neoptera</taxon>
        <taxon>Endopterygota</taxon>
        <taxon>Coleoptera</taxon>
        <taxon>Polyphaga</taxon>
        <taxon>Scarabaeiformia</taxon>
        <taxon>Scarabaeidae</taxon>
        <taxon>Rutelinae</taxon>
        <taxon>Popillia</taxon>
    </lineage>
</organism>
<dbReference type="Pfam" id="PF10545">
    <property type="entry name" value="MADF_DNA_bdg"/>
    <property type="match status" value="1"/>
</dbReference>
<sequence>MVWSSQLCLKLIEEYEKREELWNPNHPFYYRQNNKIDAWKSISSALGFSVYEVRRKMETLHGSFRRERAKLRRKKEQGVYYESQWFAYHKLEFLSNRRHLECKHLPEMINDNSDEKPEEVMLINTIKEIPSPDTAQTNPLEPNSPKSIADIPSDDATEDIFKENSENFEPILKKPKRERDATNRQQYVVDTAVKEECDAFANFLSKKLQSYSRETRCMVQYQMHGIIYEADMKECGNNNTSNISIKLDQDETSPCK</sequence>
<feature type="compositionally biased region" description="Polar residues" evidence="1">
    <location>
        <begin position="133"/>
        <end position="146"/>
    </location>
</feature>
<evidence type="ECO:0000259" key="2">
    <source>
        <dbReference type="PROSITE" id="PS51029"/>
    </source>
</evidence>
<dbReference type="PANTHER" id="PTHR21505">
    <property type="entry name" value="MADF DOMAIN-CONTAINING PROTEIN-RELATED"/>
    <property type="match status" value="1"/>
</dbReference>
<dbReference type="SMART" id="SM00595">
    <property type="entry name" value="MADF"/>
    <property type="match status" value="1"/>
</dbReference>
<feature type="domain" description="MADF" evidence="2">
    <location>
        <begin position="10"/>
        <end position="99"/>
    </location>
</feature>
<feature type="region of interest" description="Disordered" evidence="1">
    <location>
        <begin position="130"/>
        <end position="151"/>
    </location>
</feature>
<gene>
    <name evidence="3" type="ORF">QE152_g10164</name>
</gene>
<name>A0AAW1LW00_POPJA</name>
<accession>A0AAW1LW00</accession>
<reference evidence="3 4" key="1">
    <citation type="journal article" date="2024" name="BMC Genomics">
        <title>De novo assembly and annotation of Popillia japonica's genome with initial clues to its potential as an invasive pest.</title>
        <authorList>
            <person name="Cucini C."/>
            <person name="Boschi S."/>
            <person name="Funari R."/>
            <person name="Cardaioli E."/>
            <person name="Iannotti N."/>
            <person name="Marturano G."/>
            <person name="Paoli F."/>
            <person name="Bruttini M."/>
            <person name="Carapelli A."/>
            <person name="Frati F."/>
            <person name="Nardi F."/>
        </authorList>
    </citation>
    <scope>NUCLEOTIDE SEQUENCE [LARGE SCALE GENOMIC DNA]</scope>
    <source>
        <strain evidence="3">DMR45628</strain>
    </source>
</reference>
<dbReference type="Proteomes" id="UP001458880">
    <property type="component" value="Unassembled WGS sequence"/>
</dbReference>
<evidence type="ECO:0000313" key="4">
    <source>
        <dbReference type="Proteomes" id="UP001458880"/>
    </source>
</evidence>
<evidence type="ECO:0000256" key="1">
    <source>
        <dbReference type="SAM" id="MobiDB-lite"/>
    </source>
</evidence>
<dbReference type="AlphaFoldDB" id="A0AAW1LW00"/>
<evidence type="ECO:0000313" key="3">
    <source>
        <dbReference type="EMBL" id="KAK9738059.1"/>
    </source>
</evidence>
<dbReference type="PANTHER" id="PTHR21505:SF15">
    <property type="entry name" value="RE18252P"/>
    <property type="match status" value="1"/>
</dbReference>
<proteinExistence type="predicted"/>
<protein>
    <submittedName>
        <fullName evidence="3">Alcohol dehydrogenase transcription factor Myb/SANT-like</fullName>
    </submittedName>
</protein>
<dbReference type="EMBL" id="JASPKY010000091">
    <property type="protein sequence ID" value="KAK9738059.1"/>
    <property type="molecule type" value="Genomic_DNA"/>
</dbReference>